<reference evidence="3 4" key="1">
    <citation type="submission" date="2019-12" db="EMBL/GenBank/DDBJ databases">
        <title>Novel species isolated from a subtropical stream in China.</title>
        <authorList>
            <person name="Lu H."/>
        </authorList>
    </citation>
    <scope>NUCLEOTIDE SEQUENCE [LARGE SCALE GENOMIC DNA]</scope>
    <source>
        <strain evidence="3 4">FT109W</strain>
    </source>
</reference>
<feature type="region of interest" description="Disordered" evidence="1">
    <location>
        <begin position="1"/>
        <end position="28"/>
    </location>
</feature>
<dbReference type="Pfam" id="PF08808">
    <property type="entry name" value="RES"/>
    <property type="match status" value="1"/>
</dbReference>
<name>A0ABW9WAM4_9BURK</name>
<dbReference type="InterPro" id="IPR014914">
    <property type="entry name" value="RES_dom"/>
</dbReference>
<accession>A0ABW9WAM4</accession>
<protein>
    <submittedName>
        <fullName evidence="3">RES domain-containing protein</fullName>
    </submittedName>
</protein>
<dbReference type="Proteomes" id="UP000466332">
    <property type="component" value="Unassembled WGS sequence"/>
</dbReference>
<feature type="domain" description="RES" evidence="2">
    <location>
        <begin position="57"/>
        <end position="183"/>
    </location>
</feature>
<gene>
    <name evidence="3" type="ORF">GTP55_01875</name>
</gene>
<evidence type="ECO:0000259" key="2">
    <source>
        <dbReference type="SMART" id="SM00953"/>
    </source>
</evidence>
<dbReference type="EMBL" id="WWCS01000001">
    <property type="protein sequence ID" value="MYN38112.1"/>
    <property type="molecule type" value="Genomic_DNA"/>
</dbReference>
<evidence type="ECO:0000313" key="3">
    <source>
        <dbReference type="EMBL" id="MYN38112.1"/>
    </source>
</evidence>
<evidence type="ECO:0000256" key="1">
    <source>
        <dbReference type="SAM" id="MobiDB-lite"/>
    </source>
</evidence>
<sequence length="196" mass="21222">MDRGTGSCLGRETPRRLHGHHRGPGNGIAPALDDADGSLCVIVWRIATDTPDYTADDMSGVGAKVSGGRWNRPGNAMLYCGANIALVALETFVHLKAGGLPLNRYLVQIDVPDDVWNKAHDMRHPPVGWDAIPAAAVSLDAGDSWVKAQSSTLMIVPSVIVPEEYNVLINPLHSDASKLRAKKVRKWLYDSRLAKP</sequence>
<keyword evidence="4" id="KW-1185">Reference proteome</keyword>
<proteinExistence type="predicted"/>
<organism evidence="3 4">
    <name type="scientific">Duganella margarita</name>
    <dbReference type="NCBI Taxonomy" id="2692170"/>
    <lineage>
        <taxon>Bacteria</taxon>
        <taxon>Pseudomonadati</taxon>
        <taxon>Pseudomonadota</taxon>
        <taxon>Betaproteobacteria</taxon>
        <taxon>Burkholderiales</taxon>
        <taxon>Oxalobacteraceae</taxon>
        <taxon>Telluria group</taxon>
        <taxon>Duganella</taxon>
    </lineage>
</organism>
<comment type="caution">
    <text evidence="3">The sequence shown here is derived from an EMBL/GenBank/DDBJ whole genome shotgun (WGS) entry which is preliminary data.</text>
</comment>
<evidence type="ECO:0000313" key="4">
    <source>
        <dbReference type="Proteomes" id="UP000466332"/>
    </source>
</evidence>
<dbReference type="SMART" id="SM00953">
    <property type="entry name" value="RES"/>
    <property type="match status" value="1"/>
</dbReference>